<evidence type="ECO:0000313" key="2">
    <source>
        <dbReference type="Proteomes" id="UP000198287"/>
    </source>
</evidence>
<dbReference type="AlphaFoldDB" id="A0A226E629"/>
<reference evidence="1 2" key="1">
    <citation type="submission" date="2015-12" db="EMBL/GenBank/DDBJ databases">
        <title>The genome of Folsomia candida.</title>
        <authorList>
            <person name="Faddeeva A."/>
            <person name="Derks M.F."/>
            <person name="Anvar Y."/>
            <person name="Smit S."/>
            <person name="Van Straalen N."/>
            <person name="Roelofs D."/>
        </authorList>
    </citation>
    <scope>NUCLEOTIDE SEQUENCE [LARGE SCALE GENOMIC DNA]</scope>
    <source>
        <strain evidence="1 2">VU population</strain>
        <tissue evidence="1">Whole body</tissue>
    </source>
</reference>
<dbReference type="PANTHER" id="PTHR21054:SF2">
    <property type="entry name" value="MIP04191P"/>
    <property type="match status" value="1"/>
</dbReference>
<keyword evidence="2" id="KW-1185">Reference proteome</keyword>
<dbReference type="Proteomes" id="UP000198287">
    <property type="component" value="Unassembled WGS sequence"/>
</dbReference>
<accession>A0A226E629</accession>
<organism evidence="1 2">
    <name type="scientific">Folsomia candida</name>
    <name type="common">Springtail</name>
    <dbReference type="NCBI Taxonomy" id="158441"/>
    <lineage>
        <taxon>Eukaryota</taxon>
        <taxon>Metazoa</taxon>
        <taxon>Ecdysozoa</taxon>
        <taxon>Arthropoda</taxon>
        <taxon>Hexapoda</taxon>
        <taxon>Collembola</taxon>
        <taxon>Entomobryomorpha</taxon>
        <taxon>Isotomoidea</taxon>
        <taxon>Isotomidae</taxon>
        <taxon>Proisotominae</taxon>
        <taxon>Folsomia</taxon>
    </lineage>
</organism>
<dbReference type="OMA" id="ANNSRER"/>
<dbReference type="Pfam" id="PF12044">
    <property type="entry name" value="Metallopep"/>
    <property type="match status" value="1"/>
</dbReference>
<evidence type="ECO:0008006" key="3">
    <source>
        <dbReference type="Google" id="ProtNLM"/>
    </source>
</evidence>
<name>A0A226E629_FOLCA</name>
<dbReference type="InterPro" id="IPR053002">
    <property type="entry name" value="Metalloproteinase_M10B"/>
</dbReference>
<dbReference type="InterPro" id="IPR021917">
    <property type="entry name" value="Unchr_Zn-peptidase-like"/>
</dbReference>
<dbReference type="PANTHER" id="PTHR21054">
    <property type="entry name" value="ZINC METALLOPROTEINASE-RELATED"/>
    <property type="match status" value="1"/>
</dbReference>
<dbReference type="EMBL" id="LNIX01000006">
    <property type="protein sequence ID" value="OXA52768.1"/>
    <property type="molecule type" value="Genomic_DNA"/>
</dbReference>
<sequence>MNTPKISFLNYAAEESIFRNDLVVVKGVVAQEEEGEEDDTVESNSNKNNWAQDLRIIHNSTETIPFKAENTAFIFATRLSPGMNEIKFVGRNNICWKAMSLTYEPLQMVNHDDSYSVVPLLMLCRDDNRPDNVIRDITQKIELIMKVMQTFFEEKLYEHGLHKKSFKLKRVEILHSELQIKTTNEMSAEQLWEQLACQIKSSRELWSPRHKFVAFTTAHCKLNLQTQGQSPDKLACGGGGLALLGFDTFEVWPKTSSSLLDSIYDPLLLDDAQLLETGLGLGLSEPRTRGGLLCATLGALAHELGHIFDLGHSEAGLMGKDFLKFRQFFSPVTQLKINCFGCSNMSVGRRDSRKINIRKKSDITLTHSSAIILFYHRWFAHNNAESEHKESLTFSKNRVTTSLGILVAAEIRDPLTGLVYKTFELGNENQELILSKRDVLIQHGEKARLFVEASNGDSLSMEIFRDNLPNLFTNVK</sequence>
<evidence type="ECO:0000313" key="1">
    <source>
        <dbReference type="EMBL" id="OXA52768.1"/>
    </source>
</evidence>
<comment type="caution">
    <text evidence="1">The sequence shown here is derived from an EMBL/GenBank/DDBJ whole genome shotgun (WGS) entry which is preliminary data.</text>
</comment>
<gene>
    <name evidence="1" type="ORF">Fcan01_12550</name>
</gene>
<protein>
    <recommendedName>
        <fullName evidence="3">Zinc metalloproteinase YIL108W</fullName>
    </recommendedName>
</protein>
<dbReference type="OrthoDB" id="74460at2759"/>
<proteinExistence type="predicted"/>